<dbReference type="AlphaFoldDB" id="A0A382AY45"/>
<dbReference type="EMBL" id="UINC01027362">
    <property type="protein sequence ID" value="SVB06470.1"/>
    <property type="molecule type" value="Genomic_DNA"/>
</dbReference>
<accession>A0A382AY45</accession>
<organism evidence="2">
    <name type="scientific">marine metagenome</name>
    <dbReference type="NCBI Taxonomy" id="408172"/>
    <lineage>
        <taxon>unclassified sequences</taxon>
        <taxon>metagenomes</taxon>
        <taxon>ecological metagenomes</taxon>
    </lineage>
</organism>
<evidence type="ECO:0000313" key="2">
    <source>
        <dbReference type="EMBL" id="SVB06470.1"/>
    </source>
</evidence>
<name>A0A382AY45_9ZZZZ</name>
<feature type="region of interest" description="Disordered" evidence="1">
    <location>
        <begin position="1"/>
        <end position="52"/>
    </location>
</feature>
<feature type="compositionally biased region" description="Basic and acidic residues" evidence="1">
    <location>
        <begin position="10"/>
        <end position="52"/>
    </location>
</feature>
<proteinExistence type="predicted"/>
<evidence type="ECO:0000256" key="1">
    <source>
        <dbReference type="SAM" id="MobiDB-lite"/>
    </source>
</evidence>
<reference evidence="2" key="1">
    <citation type="submission" date="2018-05" db="EMBL/GenBank/DDBJ databases">
        <authorList>
            <person name="Lanie J.A."/>
            <person name="Ng W.-L."/>
            <person name="Kazmierczak K.M."/>
            <person name="Andrzejewski T.M."/>
            <person name="Davidsen T.M."/>
            <person name="Wayne K.J."/>
            <person name="Tettelin H."/>
            <person name="Glass J.I."/>
            <person name="Rusch D."/>
            <person name="Podicherti R."/>
            <person name="Tsui H.-C.T."/>
            <person name="Winkler M.E."/>
        </authorList>
    </citation>
    <scope>NUCLEOTIDE SEQUENCE</scope>
</reference>
<sequence>MKYHPKPHKKTEDKKSYITKIREEEQKKMDRLKKTNDKKNEDESEKADDNSQ</sequence>
<protein>
    <submittedName>
        <fullName evidence="2">Uncharacterized protein</fullName>
    </submittedName>
</protein>
<gene>
    <name evidence="2" type="ORF">METZ01_LOCUS159324</name>
</gene>